<dbReference type="GeneID" id="120104243"/>
<proteinExistence type="predicted"/>
<evidence type="ECO:0000259" key="2">
    <source>
        <dbReference type="Pfam" id="PF14111"/>
    </source>
</evidence>
<feature type="domain" description="DUF4283" evidence="2">
    <location>
        <begin position="46"/>
        <end position="88"/>
    </location>
</feature>
<evidence type="ECO:0000259" key="3">
    <source>
        <dbReference type="Pfam" id="PF14392"/>
    </source>
</evidence>
<dbReference type="InterPro" id="IPR040256">
    <property type="entry name" value="At4g02000-like"/>
</dbReference>
<feature type="domain" description="Zinc knuckle CX2CX4HX4C" evidence="3">
    <location>
        <begin position="145"/>
        <end position="190"/>
    </location>
</feature>
<feature type="compositionally biased region" description="Basic and acidic residues" evidence="1">
    <location>
        <begin position="260"/>
        <end position="270"/>
    </location>
</feature>
<dbReference type="PANTHER" id="PTHR31286:SF180">
    <property type="entry name" value="OS10G0362600 PROTEIN"/>
    <property type="match status" value="1"/>
</dbReference>
<dbReference type="InterPro" id="IPR025836">
    <property type="entry name" value="Zn_knuckle_CX2CX4HX4C"/>
</dbReference>
<feature type="region of interest" description="Disordered" evidence="1">
    <location>
        <begin position="198"/>
        <end position="227"/>
    </location>
</feature>
<accession>A0A8B8ZAB0</accession>
<name>A0A8B8ZAB0_PHODC</name>
<keyword evidence="4" id="KW-1185">Reference proteome</keyword>
<dbReference type="Pfam" id="PF14111">
    <property type="entry name" value="DUF4283"/>
    <property type="match status" value="1"/>
</dbReference>
<dbReference type="InterPro" id="IPR025558">
    <property type="entry name" value="DUF4283"/>
</dbReference>
<reference evidence="5" key="2">
    <citation type="submission" date="2025-08" db="UniProtKB">
        <authorList>
            <consortium name="RefSeq"/>
        </authorList>
    </citation>
    <scope>IDENTIFICATION</scope>
    <source>
        <tissue evidence="5">Young leaves</tissue>
    </source>
</reference>
<evidence type="ECO:0000313" key="5">
    <source>
        <dbReference type="RefSeq" id="XP_038971010.1"/>
    </source>
</evidence>
<sequence length="270" mass="31066">MEMARVAWRNTAVIMRSLGRRVPVEWISRELRVAEKLDYDVEEFLIVDETFAFRFRSERDREATMEARPWLVASQLLAIKCWQPNFVPGAGQLCRVVVWLRLPSLSMEYWAKEMIWDIAAKAGRPLALDKVTDQLGFTHVKIELDAHVPIRSGTFIQVGSDLHWQAFRYENLPIFCYKCARLGYEEGPCPFPPTTSATFGEPEDHRTQQIGTEEFPQEPTPELKEGDELVSRLPFGPWLTTTKIRQLKSNKSVKKPTASKADRTQVQKPS</sequence>
<organism evidence="4 5">
    <name type="scientific">Phoenix dactylifera</name>
    <name type="common">Date palm</name>
    <dbReference type="NCBI Taxonomy" id="42345"/>
    <lineage>
        <taxon>Eukaryota</taxon>
        <taxon>Viridiplantae</taxon>
        <taxon>Streptophyta</taxon>
        <taxon>Embryophyta</taxon>
        <taxon>Tracheophyta</taxon>
        <taxon>Spermatophyta</taxon>
        <taxon>Magnoliopsida</taxon>
        <taxon>Liliopsida</taxon>
        <taxon>Arecaceae</taxon>
        <taxon>Coryphoideae</taxon>
        <taxon>Phoeniceae</taxon>
        <taxon>Phoenix</taxon>
    </lineage>
</organism>
<reference evidence="4" key="1">
    <citation type="journal article" date="2019" name="Nat. Commun.">
        <title>Genome-wide association mapping of date palm fruit traits.</title>
        <authorList>
            <person name="Hazzouri K.M."/>
            <person name="Gros-Balthazard M."/>
            <person name="Flowers J.M."/>
            <person name="Copetti D."/>
            <person name="Lemansour A."/>
            <person name="Lebrun M."/>
            <person name="Masmoudi K."/>
            <person name="Ferrand S."/>
            <person name="Dhar M.I."/>
            <person name="Fresquez Z.A."/>
            <person name="Rosas U."/>
            <person name="Zhang J."/>
            <person name="Talag J."/>
            <person name="Lee S."/>
            <person name="Kudrna D."/>
            <person name="Powell R.F."/>
            <person name="Leitch I.J."/>
            <person name="Krueger R.R."/>
            <person name="Wing R.A."/>
            <person name="Amiri K.M.A."/>
            <person name="Purugganan M.D."/>
        </authorList>
    </citation>
    <scope>NUCLEOTIDE SEQUENCE [LARGE SCALE GENOMIC DNA]</scope>
    <source>
        <strain evidence="4">cv. Khalas</strain>
    </source>
</reference>
<protein>
    <submittedName>
        <fullName evidence="5">Uncharacterized protein LOC120104243</fullName>
    </submittedName>
</protein>
<evidence type="ECO:0000256" key="1">
    <source>
        <dbReference type="SAM" id="MobiDB-lite"/>
    </source>
</evidence>
<gene>
    <name evidence="5" type="primary">LOC120104243</name>
</gene>
<dbReference type="Proteomes" id="UP000228380">
    <property type="component" value="Chromosome 1"/>
</dbReference>
<dbReference type="Pfam" id="PF14392">
    <property type="entry name" value="zf-CCHC_4"/>
    <property type="match status" value="1"/>
</dbReference>
<dbReference type="KEGG" id="pda:120104243"/>
<dbReference type="AlphaFoldDB" id="A0A8B8ZAB0"/>
<dbReference type="OrthoDB" id="1720039at2759"/>
<dbReference type="PANTHER" id="PTHR31286">
    <property type="entry name" value="GLYCINE-RICH CELL WALL STRUCTURAL PROTEIN 1.8-LIKE"/>
    <property type="match status" value="1"/>
</dbReference>
<dbReference type="RefSeq" id="XP_038971010.1">
    <property type="nucleotide sequence ID" value="XM_039115082.1"/>
</dbReference>
<feature type="region of interest" description="Disordered" evidence="1">
    <location>
        <begin position="246"/>
        <end position="270"/>
    </location>
</feature>
<evidence type="ECO:0000313" key="4">
    <source>
        <dbReference type="Proteomes" id="UP000228380"/>
    </source>
</evidence>